<keyword evidence="2" id="KW-1185">Reference proteome</keyword>
<sequence>MAINLPNFKIIEVSKNEKGRYMKLEIQLPDGLSIIRWDLDQFTYIRIKELVSKKHFDSLATDYTYELLSYAGSHQEKANCIPTFVGIIRCLQGNRAIRIEFTCSERFAGNMAWFRNEIQNKDDLKHLIWQELS</sequence>
<gene>
    <name evidence="1" type="ORF">ACFPYN_05915</name>
</gene>
<dbReference type="EMBL" id="JBHSRI010000006">
    <property type="protein sequence ID" value="MFC6038989.1"/>
    <property type="molecule type" value="Genomic_DNA"/>
</dbReference>
<proteinExistence type="predicted"/>
<protein>
    <submittedName>
        <fullName evidence="1">Uncharacterized protein</fullName>
    </submittedName>
</protein>
<evidence type="ECO:0000313" key="1">
    <source>
        <dbReference type="EMBL" id="MFC6038989.1"/>
    </source>
</evidence>
<reference evidence="2" key="1">
    <citation type="journal article" date="2019" name="Int. J. Syst. Evol. Microbiol.">
        <title>The Global Catalogue of Microorganisms (GCM) 10K type strain sequencing project: providing services to taxonomists for standard genome sequencing and annotation.</title>
        <authorList>
            <consortium name="The Broad Institute Genomics Platform"/>
            <consortium name="The Broad Institute Genome Sequencing Center for Infectious Disease"/>
            <person name="Wu L."/>
            <person name="Ma J."/>
        </authorList>
    </citation>
    <scope>NUCLEOTIDE SEQUENCE [LARGE SCALE GENOMIC DNA]</scope>
    <source>
        <strain evidence="2">CCUG 54527</strain>
    </source>
</reference>
<comment type="caution">
    <text evidence="1">The sequence shown here is derived from an EMBL/GenBank/DDBJ whole genome shotgun (WGS) entry which is preliminary data.</text>
</comment>
<dbReference type="Proteomes" id="UP001596170">
    <property type="component" value="Unassembled WGS sequence"/>
</dbReference>
<dbReference type="RefSeq" id="WP_377733090.1">
    <property type="nucleotide sequence ID" value="NZ_JBHSRI010000006.1"/>
</dbReference>
<evidence type="ECO:0000313" key="2">
    <source>
        <dbReference type="Proteomes" id="UP001596170"/>
    </source>
</evidence>
<accession>A0ABW1L5N9</accession>
<name>A0ABW1L5N9_9BACL</name>
<organism evidence="1 2">
    <name type="scientific">Paenisporosarcina macmurdoensis</name>
    <dbReference type="NCBI Taxonomy" id="212659"/>
    <lineage>
        <taxon>Bacteria</taxon>
        <taxon>Bacillati</taxon>
        <taxon>Bacillota</taxon>
        <taxon>Bacilli</taxon>
        <taxon>Bacillales</taxon>
        <taxon>Caryophanaceae</taxon>
        <taxon>Paenisporosarcina</taxon>
    </lineage>
</organism>